<dbReference type="EMBL" id="BSOW01000028">
    <property type="protein sequence ID" value="GLR89828.1"/>
    <property type="molecule type" value="Genomic_DNA"/>
</dbReference>
<reference evidence="2" key="1">
    <citation type="journal article" date="2019" name="Int. J. Syst. Evol. Microbiol.">
        <title>The Global Catalogue of Microorganisms (GCM) 10K type strain sequencing project: providing services to taxonomists for standard genome sequencing and annotation.</title>
        <authorList>
            <consortium name="The Broad Institute Genomics Platform"/>
            <consortium name="The Broad Institute Genome Sequencing Center for Infectious Disease"/>
            <person name="Wu L."/>
            <person name="Ma J."/>
        </authorList>
    </citation>
    <scope>NUCLEOTIDE SEQUENCE [LARGE SCALE GENOMIC DNA]</scope>
    <source>
        <strain evidence="2">NBRC 102520</strain>
    </source>
</reference>
<accession>A0ABQ6BCC9</accession>
<keyword evidence="2" id="KW-1185">Reference proteome</keyword>
<evidence type="ECO:0000313" key="2">
    <source>
        <dbReference type="Proteomes" id="UP001156905"/>
    </source>
</evidence>
<comment type="caution">
    <text evidence="1">The sequence shown here is derived from an EMBL/GenBank/DDBJ whole genome shotgun (WGS) entry which is preliminary data.</text>
</comment>
<dbReference type="Proteomes" id="UP001156905">
    <property type="component" value="Unassembled WGS sequence"/>
</dbReference>
<gene>
    <name evidence="1" type="ORF">GCM10007857_65420</name>
</gene>
<protein>
    <submittedName>
        <fullName evidence="1">Uncharacterized protein</fullName>
    </submittedName>
</protein>
<sequence>MLAQIAKKCAFVGADFYGADGQSGAHGGVGASAETARKNLDPWDDVTSGSTVRRTAFICSTSAIGPELHESGTYDRLLKTEGASLRGGDQGETPATIKVRLRRWGRTEGRA</sequence>
<name>A0ABQ6BCC9_9BRAD</name>
<proteinExistence type="predicted"/>
<organism evidence="1 2">
    <name type="scientific">Bradyrhizobium iriomotense</name>
    <dbReference type="NCBI Taxonomy" id="441950"/>
    <lineage>
        <taxon>Bacteria</taxon>
        <taxon>Pseudomonadati</taxon>
        <taxon>Pseudomonadota</taxon>
        <taxon>Alphaproteobacteria</taxon>
        <taxon>Hyphomicrobiales</taxon>
        <taxon>Nitrobacteraceae</taxon>
        <taxon>Bradyrhizobium</taxon>
    </lineage>
</organism>
<evidence type="ECO:0000313" key="1">
    <source>
        <dbReference type="EMBL" id="GLR89828.1"/>
    </source>
</evidence>